<proteinExistence type="predicted"/>
<dbReference type="GO" id="GO:0016829">
    <property type="term" value="F:lyase activity"/>
    <property type="evidence" value="ECO:0007669"/>
    <property type="project" value="InterPro"/>
</dbReference>
<dbReference type="InterPro" id="IPR010451">
    <property type="entry name" value="Acetoacetate_decarboxylase"/>
</dbReference>
<dbReference type="SUPFAM" id="SSF160104">
    <property type="entry name" value="Acetoacetate decarboxylase-like"/>
    <property type="match status" value="1"/>
</dbReference>
<dbReference type="RefSeq" id="WP_243845421.1">
    <property type="nucleotide sequence ID" value="NZ_JAAOZB010000002.1"/>
</dbReference>
<evidence type="ECO:0000313" key="1">
    <source>
        <dbReference type="EMBL" id="MBA8815369.1"/>
    </source>
</evidence>
<gene>
    <name evidence="1" type="ORF">FHX48_000421</name>
</gene>
<organism evidence="1 2">
    <name type="scientific">Microbacterium halimionae</name>
    <dbReference type="NCBI Taxonomy" id="1526413"/>
    <lineage>
        <taxon>Bacteria</taxon>
        <taxon>Bacillati</taxon>
        <taxon>Actinomycetota</taxon>
        <taxon>Actinomycetes</taxon>
        <taxon>Micrococcales</taxon>
        <taxon>Microbacteriaceae</taxon>
        <taxon>Microbacterium</taxon>
    </lineage>
</organism>
<dbReference type="AlphaFoldDB" id="A0A7W3PL04"/>
<dbReference type="InterPro" id="IPR023375">
    <property type="entry name" value="ADC_dom_sf"/>
</dbReference>
<keyword evidence="2" id="KW-1185">Reference proteome</keyword>
<protein>
    <submittedName>
        <fullName evidence="1">Acetoacetate decarboxylase</fullName>
    </submittedName>
</protein>
<sequence>MATYPPEPWHLGGSLLVSVFRVPAAELPAIEIPGGRRPLRLGGEVLVGTAFANYVPGGVLQYNELLVSVPSVFPPRVTVPQIWVDSEASRAGGRELWGIPKQLETF</sequence>
<reference evidence="1 2" key="1">
    <citation type="submission" date="2020-07" db="EMBL/GenBank/DDBJ databases">
        <title>Sequencing the genomes of 1000 actinobacteria strains.</title>
        <authorList>
            <person name="Klenk H.-P."/>
        </authorList>
    </citation>
    <scope>NUCLEOTIDE SEQUENCE [LARGE SCALE GENOMIC DNA]</scope>
    <source>
        <strain evidence="1 2">DSM 27576</strain>
    </source>
</reference>
<dbReference type="Gene3D" id="2.40.400.10">
    <property type="entry name" value="Acetoacetate decarboxylase-like"/>
    <property type="match status" value="1"/>
</dbReference>
<name>A0A7W3PL04_9MICO</name>
<evidence type="ECO:0000313" key="2">
    <source>
        <dbReference type="Proteomes" id="UP000526083"/>
    </source>
</evidence>
<dbReference type="EMBL" id="JACGWY010000001">
    <property type="protein sequence ID" value="MBA8815369.1"/>
    <property type="molecule type" value="Genomic_DNA"/>
</dbReference>
<comment type="caution">
    <text evidence="1">The sequence shown here is derived from an EMBL/GenBank/DDBJ whole genome shotgun (WGS) entry which is preliminary data.</text>
</comment>
<dbReference type="Pfam" id="PF06314">
    <property type="entry name" value="ADC"/>
    <property type="match status" value="1"/>
</dbReference>
<dbReference type="Proteomes" id="UP000526083">
    <property type="component" value="Unassembled WGS sequence"/>
</dbReference>
<accession>A0A7W3PL04</accession>